<dbReference type="Gene3D" id="1.20.1250.20">
    <property type="entry name" value="MFS general substrate transporter like domains"/>
    <property type="match status" value="1"/>
</dbReference>
<dbReference type="EMBL" id="FNDD01000010">
    <property type="protein sequence ID" value="SDH18194.1"/>
    <property type="molecule type" value="Genomic_DNA"/>
</dbReference>
<dbReference type="PANTHER" id="PTHR23513:SF6">
    <property type="entry name" value="MAJOR FACILITATOR SUPERFAMILY ASSOCIATED DOMAIN-CONTAINING PROTEIN"/>
    <property type="match status" value="1"/>
</dbReference>
<dbReference type="STRING" id="861298.SAMN04488136_11027"/>
<comment type="subcellular location">
    <subcellularLocation>
        <location evidence="1">Cell membrane</location>
        <topology evidence="1">Multi-pass membrane protein</topology>
    </subcellularLocation>
</comment>
<evidence type="ECO:0000256" key="6">
    <source>
        <dbReference type="SAM" id="Phobius"/>
    </source>
</evidence>
<dbReference type="OrthoDB" id="9775268at2"/>
<keyword evidence="8" id="KW-1185">Reference proteome</keyword>
<feature type="transmembrane region" description="Helical" evidence="6">
    <location>
        <begin position="351"/>
        <end position="373"/>
    </location>
</feature>
<feature type="transmembrane region" description="Helical" evidence="6">
    <location>
        <begin position="263"/>
        <end position="281"/>
    </location>
</feature>
<evidence type="ECO:0000256" key="3">
    <source>
        <dbReference type="ARBA" id="ARBA00022692"/>
    </source>
</evidence>
<dbReference type="SUPFAM" id="SSF103473">
    <property type="entry name" value="MFS general substrate transporter"/>
    <property type="match status" value="1"/>
</dbReference>
<dbReference type="Pfam" id="PF07690">
    <property type="entry name" value="MFS_1"/>
    <property type="match status" value="1"/>
</dbReference>
<feature type="transmembrane region" description="Helical" evidence="6">
    <location>
        <begin position="85"/>
        <end position="101"/>
    </location>
</feature>
<keyword evidence="2" id="KW-1003">Cell membrane</keyword>
<name>A0A1G8AB42_9VIBR</name>
<reference evidence="7 8" key="1">
    <citation type="submission" date="2016-10" db="EMBL/GenBank/DDBJ databases">
        <authorList>
            <person name="de Groot N.N."/>
        </authorList>
    </citation>
    <scope>NUCLEOTIDE SEQUENCE [LARGE SCALE GENOMIC DNA]</scope>
    <source>
        <strain evidence="7 8">CGMCC 1.10228</strain>
    </source>
</reference>
<dbReference type="Proteomes" id="UP000198854">
    <property type="component" value="Unassembled WGS sequence"/>
</dbReference>
<dbReference type="GO" id="GO:0022857">
    <property type="term" value="F:transmembrane transporter activity"/>
    <property type="evidence" value="ECO:0007669"/>
    <property type="project" value="InterPro"/>
</dbReference>
<sequence>MTTLSSTAPSIWKNHAFSVLFSTALFADFSGKIYDLALPLLVFDLTHSSQWMGWMRAVEFLPNLLLALFIGVWVDKSDKKRWSQWMLIGQFTTLITAYLAVEHLAKPLVVLFPCAFLMMAFNYGYQNARMSILKHALPQQMQNLATARISSLYSIMETIGPVLSGAILMLSAIHHVFVLCAALLLLSFWRLHRLSYQENAAILSNQKAPVLKQIAQGWQLWYQEKNMRLITYAVMVINTTGAVFWIQAIYFAKADLALDSLQVSYLVAASGIGGLLGAFSAEKIRAKIGLGRLLIGSIVLESLGFLFPALYSHLFALAASLFWISSIGLYSNICIWSYRQEAFESQHIGKVAGITGSLFKLLMPFGLAASGYLVSDLGLTSVFITCCVVQLLTGLTLCFTRVAKIA</sequence>
<feature type="transmembrane region" description="Helical" evidence="6">
    <location>
        <begin position="379"/>
        <end position="400"/>
    </location>
</feature>
<dbReference type="RefSeq" id="WP_093272930.1">
    <property type="nucleotide sequence ID" value="NZ_FNDD01000010.1"/>
</dbReference>
<dbReference type="GO" id="GO:0005886">
    <property type="term" value="C:plasma membrane"/>
    <property type="evidence" value="ECO:0007669"/>
    <property type="project" value="UniProtKB-SubCell"/>
</dbReference>
<keyword evidence="5 6" id="KW-0472">Membrane</keyword>
<dbReference type="InterPro" id="IPR036259">
    <property type="entry name" value="MFS_trans_sf"/>
</dbReference>
<feature type="transmembrane region" description="Helical" evidence="6">
    <location>
        <begin position="293"/>
        <end position="311"/>
    </location>
</feature>
<protein>
    <submittedName>
        <fullName evidence="7">Major Facilitator Superfamily protein</fullName>
    </submittedName>
</protein>
<evidence type="ECO:0000256" key="1">
    <source>
        <dbReference type="ARBA" id="ARBA00004651"/>
    </source>
</evidence>
<feature type="transmembrane region" description="Helical" evidence="6">
    <location>
        <begin position="54"/>
        <end position="73"/>
    </location>
</feature>
<organism evidence="7 8">
    <name type="scientific">Vibrio xiamenensis</name>
    <dbReference type="NCBI Taxonomy" id="861298"/>
    <lineage>
        <taxon>Bacteria</taxon>
        <taxon>Pseudomonadati</taxon>
        <taxon>Pseudomonadota</taxon>
        <taxon>Gammaproteobacteria</taxon>
        <taxon>Vibrionales</taxon>
        <taxon>Vibrionaceae</taxon>
        <taxon>Vibrio</taxon>
    </lineage>
</organism>
<evidence type="ECO:0000256" key="4">
    <source>
        <dbReference type="ARBA" id="ARBA00022989"/>
    </source>
</evidence>
<feature type="transmembrane region" description="Helical" evidence="6">
    <location>
        <begin position="107"/>
        <end position="125"/>
    </location>
</feature>
<feature type="transmembrane region" description="Helical" evidence="6">
    <location>
        <begin position="169"/>
        <end position="189"/>
    </location>
</feature>
<dbReference type="CDD" id="cd06173">
    <property type="entry name" value="MFS_MefA_like"/>
    <property type="match status" value="1"/>
</dbReference>
<feature type="transmembrane region" description="Helical" evidence="6">
    <location>
        <begin position="229"/>
        <end position="251"/>
    </location>
</feature>
<keyword evidence="4 6" id="KW-1133">Transmembrane helix</keyword>
<accession>A0A1G8AB42</accession>
<dbReference type="PANTHER" id="PTHR23513">
    <property type="entry name" value="INTEGRAL MEMBRANE EFFLUX PROTEIN-RELATED"/>
    <property type="match status" value="1"/>
</dbReference>
<evidence type="ECO:0000256" key="2">
    <source>
        <dbReference type="ARBA" id="ARBA00022475"/>
    </source>
</evidence>
<gene>
    <name evidence="7" type="ORF">SAMN04488136_11027</name>
</gene>
<evidence type="ECO:0000313" key="7">
    <source>
        <dbReference type="EMBL" id="SDH18194.1"/>
    </source>
</evidence>
<feature type="transmembrane region" description="Helical" evidence="6">
    <location>
        <begin position="317"/>
        <end position="339"/>
    </location>
</feature>
<evidence type="ECO:0000313" key="8">
    <source>
        <dbReference type="Proteomes" id="UP000198854"/>
    </source>
</evidence>
<evidence type="ECO:0000256" key="5">
    <source>
        <dbReference type="ARBA" id="ARBA00023136"/>
    </source>
</evidence>
<keyword evidence="3 6" id="KW-0812">Transmembrane</keyword>
<dbReference type="AlphaFoldDB" id="A0A1G8AB42"/>
<proteinExistence type="predicted"/>
<feature type="transmembrane region" description="Helical" evidence="6">
    <location>
        <begin position="145"/>
        <end position="163"/>
    </location>
</feature>
<dbReference type="InterPro" id="IPR011701">
    <property type="entry name" value="MFS"/>
</dbReference>